<dbReference type="RefSeq" id="XP_067803178.1">
    <property type="nucleotide sequence ID" value="XM_067946614.1"/>
</dbReference>
<dbReference type="Proteomes" id="UP001214638">
    <property type="component" value="Unassembled WGS sequence"/>
</dbReference>
<reference evidence="1" key="1">
    <citation type="journal article" date="2023" name="Nat. Microbiol.">
        <title>Babesia duncani multi-omics identifies virulence factors and drug targets.</title>
        <authorList>
            <person name="Singh P."/>
            <person name="Lonardi S."/>
            <person name="Liang Q."/>
            <person name="Vydyam P."/>
            <person name="Khabirova E."/>
            <person name="Fang T."/>
            <person name="Gihaz S."/>
            <person name="Thekkiniath J."/>
            <person name="Munshi M."/>
            <person name="Abel S."/>
            <person name="Ciampossin L."/>
            <person name="Batugedara G."/>
            <person name="Gupta M."/>
            <person name="Lu X.M."/>
            <person name="Lenz T."/>
            <person name="Chakravarty S."/>
            <person name="Cornillot E."/>
            <person name="Hu Y."/>
            <person name="Ma W."/>
            <person name="Gonzalez L.M."/>
            <person name="Sanchez S."/>
            <person name="Estrada K."/>
            <person name="Sanchez-Flores A."/>
            <person name="Montero E."/>
            <person name="Harb O.S."/>
            <person name="Le Roch K.G."/>
            <person name="Mamoun C.B."/>
        </authorList>
    </citation>
    <scope>NUCLEOTIDE SEQUENCE</scope>
    <source>
        <strain evidence="1">WA1</strain>
    </source>
</reference>
<dbReference type="AlphaFoldDB" id="A0AAD9PK67"/>
<evidence type="ECO:0000313" key="1">
    <source>
        <dbReference type="EMBL" id="KAK2196336.1"/>
    </source>
</evidence>
<evidence type="ECO:0000313" key="2">
    <source>
        <dbReference type="Proteomes" id="UP001214638"/>
    </source>
</evidence>
<accession>A0AAD9PK67</accession>
<dbReference type="GeneID" id="94335877"/>
<keyword evidence="2" id="KW-1185">Reference proteome</keyword>
<sequence length="459" mass="53517">MLVDITKAVKQGDVNVTIIKRKNSLEYIYWMEDETLGFCSIFDGDKTLSSKPIMDKKIHVLHIGSDIRYVKYTIKSENTVIYKKYFNNHWRAITSAIFVAKWVRHTKEMVFWNITIITEALERFPIDDEHFVYYPSPNVFVSKIYHLGTVLWSFYNDRQRIFISSKVNKTLDELEINFENLKNKNLEQVTYTYTDGRWVETRYNGGIEAKDHLNSINHLYNGLCITLEGLRTATRQANTAINSFNTNDTNIISMDVNNMASNNYKNFKIYIEEDHTMIIAQGTHVFGDIWNDGVSISNKEAICPFIIYWINKNKQKCIYTLGVLGGEHTLMKYVAINKGRWIRARVINMEKPLIQFVLDITRDADSRFYSMDTNNIDHLRTFKYEPQKFMGIGSIVEGTTKIYEFSKTFCGPIYVLDTPFFKSVSFEHVVGGKSTYLYIRKFEDGIWRPTNVFGDPLFG</sequence>
<dbReference type="EMBL" id="JALLKP010000002">
    <property type="protein sequence ID" value="KAK2196336.1"/>
    <property type="molecule type" value="Genomic_DNA"/>
</dbReference>
<dbReference type="KEGG" id="bdw:94335877"/>
<protein>
    <submittedName>
        <fullName evidence="1">Uncharacterized protein</fullName>
    </submittedName>
</protein>
<organism evidence="1 2">
    <name type="scientific">Babesia duncani</name>
    <dbReference type="NCBI Taxonomy" id="323732"/>
    <lineage>
        <taxon>Eukaryota</taxon>
        <taxon>Sar</taxon>
        <taxon>Alveolata</taxon>
        <taxon>Apicomplexa</taxon>
        <taxon>Aconoidasida</taxon>
        <taxon>Piroplasmida</taxon>
        <taxon>Babesiidae</taxon>
        <taxon>Babesia</taxon>
    </lineage>
</organism>
<proteinExistence type="predicted"/>
<name>A0AAD9PK67_9APIC</name>
<gene>
    <name evidence="1" type="ORF">BdWA1_001579</name>
</gene>
<comment type="caution">
    <text evidence="1">The sequence shown here is derived from an EMBL/GenBank/DDBJ whole genome shotgun (WGS) entry which is preliminary data.</text>
</comment>